<organism evidence="1 2">
    <name type="scientific">Brevibacillus ruminantium</name>
    <dbReference type="NCBI Taxonomy" id="2950604"/>
    <lineage>
        <taxon>Bacteria</taxon>
        <taxon>Bacillati</taxon>
        <taxon>Bacillota</taxon>
        <taxon>Bacilli</taxon>
        <taxon>Bacillales</taxon>
        <taxon>Paenibacillaceae</taxon>
        <taxon>Brevibacillus</taxon>
    </lineage>
</organism>
<evidence type="ECO:0000313" key="2">
    <source>
        <dbReference type="Proteomes" id="UP001056500"/>
    </source>
</evidence>
<gene>
    <name evidence="1" type="ORF">NDK47_05875</name>
</gene>
<dbReference type="RefSeq" id="WP_251873931.1">
    <property type="nucleotide sequence ID" value="NZ_CP098755.1"/>
</dbReference>
<evidence type="ECO:0000313" key="1">
    <source>
        <dbReference type="EMBL" id="USG66826.1"/>
    </source>
</evidence>
<name>A0ABY4WJ57_9BACL</name>
<reference evidence="1" key="1">
    <citation type="submission" date="2022-06" db="EMBL/GenBank/DDBJ databases">
        <title>Genome sequencing of Brevibacillus sp. BB3-R1.</title>
        <authorList>
            <person name="Heo J."/>
            <person name="Lee D."/>
            <person name="Won M."/>
            <person name="Han B.-H."/>
            <person name="Hong S.-B."/>
            <person name="Kwon S.-W."/>
        </authorList>
    </citation>
    <scope>NUCLEOTIDE SEQUENCE</scope>
    <source>
        <strain evidence="1">BB3-R1</strain>
    </source>
</reference>
<proteinExistence type="predicted"/>
<sequence length="404" mass="46435">MNRNISLLLFTACSFIVTSILGVTFTPTSVSAKSATSNRVTYKMPEHFEKYLFLNTDMVTIANPQVTQGEAYSQEDYLIDVDTGGSYTTKTRFDDNTKFLTSKKGFLFNIFNWIGTLGPIYPPDVNLHELERRIEKADIYSEERRELTKQLGEIKLSARLQALIEAGYVKPEEIDDGRATKEFVATILYRILGETRPYHGGIDLKDSEDIAVRWAVEVGLPGFPVDSKGFLYPQTRLRMEAGPDDWLEEYAYQRLFDFLTLILPGRKTATGWEYYQLSLKPGMVPVRYTDLIEINGQPFEQNRVYAVMDTVDYKNFVRKVNQYATPRFQQILDLARQDALKPRAWDWSRDLIHHPKFAKEVAAYRKNKSAKNLQAVYQAVGKHYNLNRRQDSAAVIKSVLDNVK</sequence>
<keyword evidence="2" id="KW-1185">Reference proteome</keyword>
<dbReference type="EMBL" id="CP098755">
    <property type="protein sequence ID" value="USG66826.1"/>
    <property type="molecule type" value="Genomic_DNA"/>
</dbReference>
<evidence type="ECO:0008006" key="3">
    <source>
        <dbReference type="Google" id="ProtNLM"/>
    </source>
</evidence>
<dbReference type="Proteomes" id="UP001056500">
    <property type="component" value="Chromosome"/>
</dbReference>
<protein>
    <recommendedName>
        <fullName evidence="3">S-layer homology domain-containing protein</fullName>
    </recommendedName>
</protein>
<accession>A0ABY4WJ57</accession>